<dbReference type="Proteomes" id="UP000294848">
    <property type="component" value="Unassembled WGS sequence"/>
</dbReference>
<dbReference type="AlphaFoldDB" id="A0A4R6H851"/>
<proteinExistence type="predicted"/>
<dbReference type="EMBL" id="SNWI01000002">
    <property type="protein sequence ID" value="TDO03771.1"/>
    <property type="molecule type" value="Genomic_DNA"/>
</dbReference>
<organism evidence="1 2">
    <name type="scientific">Sunxiuqinia elliptica</name>
    <dbReference type="NCBI Taxonomy" id="655355"/>
    <lineage>
        <taxon>Bacteria</taxon>
        <taxon>Pseudomonadati</taxon>
        <taxon>Bacteroidota</taxon>
        <taxon>Bacteroidia</taxon>
        <taxon>Marinilabiliales</taxon>
        <taxon>Prolixibacteraceae</taxon>
        <taxon>Sunxiuqinia</taxon>
    </lineage>
</organism>
<accession>A0A4R6H851</accession>
<protein>
    <submittedName>
        <fullName evidence="1">Uncharacterized protein</fullName>
    </submittedName>
</protein>
<comment type="caution">
    <text evidence="1">The sequence shown here is derived from an EMBL/GenBank/DDBJ whole genome shotgun (WGS) entry which is preliminary data.</text>
</comment>
<name>A0A4R6H851_9BACT</name>
<gene>
    <name evidence="1" type="ORF">DET52_102103</name>
</gene>
<evidence type="ECO:0000313" key="2">
    <source>
        <dbReference type="Proteomes" id="UP000294848"/>
    </source>
</evidence>
<evidence type="ECO:0000313" key="1">
    <source>
        <dbReference type="EMBL" id="TDO03771.1"/>
    </source>
</evidence>
<reference evidence="1 2" key="1">
    <citation type="submission" date="2019-03" db="EMBL/GenBank/DDBJ databases">
        <title>Freshwater and sediment microbial communities from various areas in North America, analyzing microbe dynamics in response to fracking.</title>
        <authorList>
            <person name="Lamendella R."/>
        </authorList>
    </citation>
    <scope>NUCLEOTIDE SEQUENCE [LARGE SCALE GENOMIC DNA]</scope>
    <source>
        <strain evidence="1 2">114D</strain>
    </source>
</reference>
<dbReference type="RefSeq" id="WP_133464109.1">
    <property type="nucleotide sequence ID" value="NZ_SNWI01000002.1"/>
</dbReference>
<sequence length="240" mass="26813">MRKIVTLALAAGFFGLVSCESEDIAFDPYADAFIVTKTVENEGQVDTLYGLALHAFGNKAMTSVDVKLANDAEASFALEPYFNNTYDFYYETPEAEFTAEKPVLGDYNFTVLAESGEEAELSDKLFEDAIYPTDLIEASYDEEKEETTITWNEIEDADYFVIKVYDEEDKLVFSPSRAIGEGDMTEYSFKASTSGWLNGTIPAVGKNFRVELDAYMYESGQQGINLQTKAINEISIIWGE</sequence>
<dbReference type="PROSITE" id="PS51257">
    <property type="entry name" value="PROKAR_LIPOPROTEIN"/>
    <property type="match status" value="1"/>
</dbReference>